<dbReference type="GO" id="GO:0005634">
    <property type="term" value="C:nucleus"/>
    <property type="evidence" value="ECO:0007669"/>
    <property type="project" value="TreeGrafter"/>
</dbReference>
<reference evidence="4 5" key="1">
    <citation type="journal article" date="2011" name="PLoS Genet.">
        <title>Genome sequencing and comparative transcriptomics of the model entomopathogenic fungi Metarhizium anisopliae and M. acridum.</title>
        <authorList>
            <person name="Gao Q."/>
            <person name="Jin K."/>
            <person name="Ying S.H."/>
            <person name="Zhang Y."/>
            <person name="Xiao G."/>
            <person name="Shang Y."/>
            <person name="Duan Z."/>
            <person name="Hu X."/>
            <person name="Xie X.Q."/>
            <person name="Zhou G."/>
            <person name="Peng G."/>
            <person name="Luo Z."/>
            <person name="Huang W."/>
            <person name="Wang B."/>
            <person name="Fang W."/>
            <person name="Wang S."/>
            <person name="Zhong Y."/>
            <person name="Ma L.J."/>
            <person name="St Leger R.J."/>
            <person name="Zhao G.P."/>
            <person name="Pei Y."/>
            <person name="Feng M.G."/>
            <person name="Xia Y."/>
            <person name="Wang C."/>
        </authorList>
    </citation>
    <scope>NUCLEOTIDE SEQUENCE [LARGE SCALE GENOMIC DNA]</scope>
    <source>
        <strain evidence="4 5">CQMa 102</strain>
    </source>
</reference>
<dbReference type="OMA" id="GADTMCL"/>
<dbReference type="eggNOG" id="ENOG502QWD2">
    <property type="taxonomic scope" value="Eukaryota"/>
</dbReference>
<dbReference type="InterPro" id="IPR036291">
    <property type="entry name" value="NAD(P)-bd_dom_sf"/>
</dbReference>
<dbReference type="EMBL" id="GL698547">
    <property type="protein sequence ID" value="EFY86453.1"/>
    <property type="molecule type" value="Genomic_DNA"/>
</dbReference>
<proteinExistence type="inferred from homology"/>
<dbReference type="HOGENOM" id="CLU_073157_0_0_1"/>
<dbReference type="Gene3D" id="3.40.50.720">
    <property type="entry name" value="NAD(P)-binding Rossmann-like Domain"/>
    <property type="match status" value="1"/>
</dbReference>
<accession>E9ECD3</accession>
<dbReference type="OrthoDB" id="10254221at2759"/>
<dbReference type="Gene3D" id="3.90.25.10">
    <property type="entry name" value="UDP-galactose 4-epimerase, domain 1"/>
    <property type="match status" value="1"/>
</dbReference>
<evidence type="ECO:0000313" key="5">
    <source>
        <dbReference type="Proteomes" id="UP000002499"/>
    </source>
</evidence>
<dbReference type="Pfam" id="PF05368">
    <property type="entry name" value="NmrA"/>
    <property type="match status" value="1"/>
</dbReference>
<sequence length="329" mass="35995">MTRKICITAVDGNTGFAIAELLLQHREFSRKIESVIGLALEPKSEKAQELKDSGATIVPHTFGRVRDMVKTLKDTGADTICLVPPAHKDKHDICVELVDAAKKAQVANVCLISSAGCDYADPKKQPRLREFIDLEALVLQSKGDASTPTGGSPCVIRAGFYAENLLLYAPQAQEEGILPLPIGKSHKFAPVALGDVAHVAAHVLTGKGKHGFDDKHRGQMMIITGPKLCAGHELATAASKALDTEMEFENISQAEAKRVLKAQSDSDQSELQYLLEYYSLVREGKTNYIATTAFHDVTGGHPTEPDEFFRLYQNEFRPSKKAKHSHNHK</sequence>
<dbReference type="PANTHER" id="PTHR42748">
    <property type="entry name" value="NITROGEN METABOLITE REPRESSION PROTEIN NMRA FAMILY MEMBER"/>
    <property type="match status" value="1"/>
</dbReference>
<evidence type="ECO:0000256" key="1">
    <source>
        <dbReference type="ARBA" id="ARBA00006328"/>
    </source>
</evidence>
<dbReference type="KEGG" id="maw:19251842"/>
<evidence type="ECO:0000256" key="2">
    <source>
        <dbReference type="ARBA" id="ARBA00022857"/>
    </source>
</evidence>
<name>E9ECD3_METAQ</name>
<dbReference type="GeneID" id="19251842"/>
<dbReference type="PANTHER" id="PTHR42748:SF22">
    <property type="entry name" value="NMRA-LIKE DOMAIN-CONTAINING PROTEIN"/>
    <property type="match status" value="1"/>
</dbReference>
<dbReference type="InParanoid" id="E9ECD3"/>
<evidence type="ECO:0000259" key="3">
    <source>
        <dbReference type="Pfam" id="PF05368"/>
    </source>
</evidence>
<gene>
    <name evidence="4" type="ORF">MAC_07531</name>
</gene>
<feature type="domain" description="NmrA-like" evidence="3">
    <location>
        <begin position="2"/>
        <end position="263"/>
    </location>
</feature>
<evidence type="ECO:0000313" key="4">
    <source>
        <dbReference type="EMBL" id="EFY86453.1"/>
    </source>
</evidence>
<dbReference type="AlphaFoldDB" id="E9ECD3"/>
<dbReference type="InterPro" id="IPR008030">
    <property type="entry name" value="NmrA-like"/>
</dbReference>
<protein>
    <recommendedName>
        <fullName evidence="3">NmrA-like domain-containing protein</fullName>
    </recommendedName>
</protein>
<organism evidence="5">
    <name type="scientific">Metarhizium acridum (strain CQMa 102)</name>
    <dbReference type="NCBI Taxonomy" id="655827"/>
    <lineage>
        <taxon>Eukaryota</taxon>
        <taxon>Fungi</taxon>
        <taxon>Dikarya</taxon>
        <taxon>Ascomycota</taxon>
        <taxon>Pezizomycotina</taxon>
        <taxon>Sordariomycetes</taxon>
        <taxon>Hypocreomycetidae</taxon>
        <taxon>Hypocreales</taxon>
        <taxon>Clavicipitaceae</taxon>
        <taxon>Metarhizium</taxon>
    </lineage>
</organism>
<comment type="similarity">
    <text evidence="1">Belongs to the NmrA-type oxidoreductase family.</text>
</comment>
<dbReference type="Proteomes" id="UP000002499">
    <property type="component" value="Unassembled WGS sequence"/>
</dbReference>
<keyword evidence="2" id="KW-0521">NADP</keyword>
<keyword evidence="5" id="KW-1185">Reference proteome</keyword>
<dbReference type="InterPro" id="IPR051164">
    <property type="entry name" value="NmrA-like_oxidored"/>
</dbReference>
<dbReference type="SUPFAM" id="SSF51735">
    <property type="entry name" value="NAD(P)-binding Rossmann-fold domains"/>
    <property type="match status" value="1"/>
</dbReference>